<gene>
    <name evidence="1" type="ORF">E2C01_038116</name>
</gene>
<organism evidence="1 2">
    <name type="scientific">Portunus trituberculatus</name>
    <name type="common">Swimming crab</name>
    <name type="synonym">Neptunus trituberculatus</name>
    <dbReference type="NCBI Taxonomy" id="210409"/>
    <lineage>
        <taxon>Eukaryota</taxon>
        <taxon>Metazoa</taxon>
        <taxon>Ecdysozoa</taxon>
        <taxon>Arthropoda</taxon>
        <taxon>Crustacea</taxon>
        <taxon>Multicrustacea</taxon>
        <taxon>Malacostraca</taxon>
        <taxon>Eumalacostraca</taxon>
        <taxon>Eucarida</taxon>
        <taxon>Decapoda</taxon>
        <taxon>Pleocyemata</taxon>
        <taxon>Brachyura</taxon>
        <taxon>Eubrachyura</taxon>
        <taxon>Portunoidea</taxon>
        <taxon>Portunidae</taxon>
        <taxon>Portuninae</taxon>
        <taxon>Portunus</taxon>
    </lineage>
</organism>
<comment type="caution">
    <text evidence="1">The sequence shown here is derived from an EMBL/GenBank/DDBJ whole genome shotgun (WGS) entry which is preliminary data.</text>
</comment>
<dbReference type="AlphaFoldDB" id="A0A5B7FH62"/>
<protein>
    <submittedName>
        <fullName evidence="1">Uncharacterized protein</fullName>
    </submittedName>
</protein>
<proteinExistence type="predicted"/>
<keyword evidence="2" id="KW-1185">Reference proteome</keyword>
<name>A0A5B7FH62_PORTR</name>
<evidence type="ECO:0000313" key="2">
    <source>
        <dbReference type="Proteomes" id="UP000324222"/>
    </source>
</evidence>
<reference evidence="1 2" key="1">
    <citation type="submission" date="2019-05" db="EMBL/GenBank/DDBJ databases">
        <title>Another draft genome of Portunus trituberculatus and its Hox gene families provides insights of decapod evolution.</title>
        <authorList>
            <person name="Jeong J.-H."/>
            <person name="Song I."/>
            <person name="Kim S."/>
            <person name="Choi T."/>
            <person name="Kim D."/>
            <person name="Ryu S."/>
            <person name="Kim W."/>
        </authorList>
    </citation>
    <scope>NUCLEOTIDE SEQUENCE [LARGE SCALE GENOMIC DNA]</scope>
    <source>
        <tissue evidence="1">Muscle</tissue>
    </source>
</reference>
<dbReference type="EMBL" id="VSRR010006287">
    <property type="protein sequence ID" value="MPC44443.1"/>
    <property type="molecule type" value="Genomic_DNA"/>
</dbReference>
<accession>A0A5B7FH62</accession>
<evidence type="ECO:0000313" key="1">
    <source>
        <dbReference type="EMBL" id="MPC44443.1"/>
    </source>
</evidence>
<sequence length="96" mass="10975">MGGERWLGVLSLFVQCGWLRRESVPTRPEHCRISRVLMPTTLFFSAKLRHKFTSYQGAPFRRRLLFPVVVPDCPVRLATSYCAQSTGKSDEVFLKG</sequence>
<dbReference type="Proteomes" id="UP000324222">
    <property type="component" value="Unassembled WGS sequence"/>
</dbReference>